<dbReference type="GO" id="GO:0009378">
    <property type="term" value="F:four-way junction helicase activity"/>
    <property type="evidence" value="ECO:0007669"/>
    <property type="project" value="TreeGrafter"/>
</dbReference>
<reference evidence="3" key="2">
    <citation type="submission" date="2015-01" db="EMBL/GenBank/DDBJ databases">
        <title>Evolutionary Origins and Diversification of the Mycorrhizal Mutualists.</title>
        <authorList>
            <consortium name="DOE Joint Genome Institute"/>
            <consortium name="Mycorrhizal Genomics Consortium"/>
            <person name="Kohler A."/>
            <person name="Kuo A."/>
            <person name="Nagy L.G."/>
            <person name="Floudas D."/>
            <person name="Copeland A."/>
            <person name="Barry K.W."/>
            <person name="Cichocki N."/>
            <person name="Veneault-Fourrey C."/>
            <person name="LaButti K."/>
            <person name="Lindquist E.A."/>
            <person name="Lipzen A."/>
            <person name="Lundell T."/>
            <person name="Morin E."/>
            <person name="Murat C."/>
            <person name="Riley R."/>
            <person name="Ohm R."/>
            <person name="Sun H."/>
            <person name="Tunlid A."/>
            <person name="Henrissat B."/>
            <person name="Grigoriev I.V."/>
            <person name="Hibbett D.S."/>
            <person name="Martin F."/>
        </authorList>
    </citation>
    <scope>NUCLEOTIDE SEQUENCE [LARGE SCALE GENOMIC DNA]</scope>
    <source>
        <strain evidence="3">Ve08.2h10</strain>
    </source>
</reference>
<organism evidence="2 3">
    <name type="scientific">Paxillus rubicundulus Ve08.2h10</name>
    <dbReference type="NCBI Taxonomy" id="930991"/>
    <lineage>
        <taxon>Eukaryota</taxon>
        <taxon>Fungi</taxon>
        <taxon>Dikarya</taxon>
        <taxon>Basidiomycota</taxon>
        <taxon>Agaricomycotina</taxon>
        <taxon>Agaricomycetes</taxon>
        <taxon>Agaricomycetidae</taxon>
        <taxon>Boletales</taxon>
        <taxon>Paxilineae</taxon>
        <taxon>Paxillaceae</taxon>
        <taxon>Paxillus</taxon>
    </lineage>
</organism>
<feature type="non-terminal residue" evidence="2">
    <location>
        <position position="1"/>
    </location>
</feature>
<dbReference type="Proteomes" id="UP000054538">
    <property type="component" value="Unassembled WGS sequence"/>
</dbReference>
<dbReference type="Gene3D" id="3.40.50.300">
    <property type="entry name" value="P-loop containing nucleotide triphosphate hydrolases"/>
    <property type="match status" value="1"/>
</dbReference>
<dbReference type="STRING" id="930991.A0A0D0DJ27"/>
<dbReference type="HOGENOM" id="CLU_001103_19_6_1"/>
<dbReference type="InterPro" id="IPR027417">
    <property type="entry name" value="P-loop_NTPase"/>
</dbReference>
<dbReference type="GO" id="GO:0005634">
    <property type="term" value="C:nucleus"/>
    <property type="evidence" value="ECO:0007669"/>
    <property type="project" value="TreeGrafter"/>
</dbReference>
<sequence length="211" mass="23997">IIISPKWMMKPGGDFECLLKDQLFVSHIISIVIDEAHCLTEWGDFHPEYQEFGWLCYVLLPSTLLLVTSATLTKSAITDITRLLHMHKDKTLIIHCSSDRPNIKIGVRKIKYPLNTYTNLAFLILAGFKVGDPPPPKFLIFFNDIPDSINTAFLLCKRLPPKLQDKIKWFNADMSPTFKDTELVNLVSGNTWGFCMTTSFGMISALEFVHC</sequence>
<gene>
    <name evidence="2" type="ORF">PAXRUDRAFT_150406</name>
</gene>
<dbReference type="SUPFAM" id="SSF52540">
    <property type="entry name" value="P-loop containing nucleoside triphosphate hydrolases"/>
    <property type="match status" value="1"/>
</dbReference>
<dbReference type="EMBL" id="KN825433">
    <property type="protein sequence ID" value="KIK91053.1"/>
    <property type="molecule type" value="Genomic_DNA"/>
</dbReference>
<protein>
    <recommendedName>
        <fullName evidence="4">Helicase ATP-binding domain-containing protein</fullName>
    </recommendedName>
</protein>
<dbReference type="AlphaFoldDB" id="A0A0D0DJ27"/>
<reference evidence="2 3" key="1">
    <citation type="submission" date="2014-04" db="EMBL/GenBank/DDBJ databases">
        <authorList>
            <consortium name="DOE Joint Genome Institute"/>
            <person name="Kuo A."/>
            <person name="Kohler A."/>
            <person name="Jargeat P."/>
            <person name="Nagy L.G."/>
            <person name="Floudas D."/>
            <person name="Copeland A."/>
            <person name="Barry K.W."/>
            <person name="Cichocki N."/>
            <person name="Veneault-Fourrey C."/>
            <person name="LaButti K."/>
            <person name="Lindquist E.A."/>
            <person name="Lipzen A."/>
            <person name="Lundell T."/>
            <person name="Morin E."/>
            <person name="Murat C."/>
            <person name="Sun H."/>
            <person name="Tunlid A."/>
            <person name="Henrissat B."/>
            <person name="Grigoriev I.V."/>
            <person name="Hibbett D.S."/>
            <person name="Martin F."/>
            <person name="Nordberg H.P."/>
            <person name="Cantor M.N."/>
            <person name="Hua S.X."/>
        </authorList>
    </citation>
    <scope>NUCLEOTIDE SEQUENCE [LARGE SCALE GENOMIC DNA]</scope>
    <source>
        <strain evidence="2 3">Ve08.2h10</strain>
    </source>
</reference>
<accession>A0A0D0DJ27</accession>
<evidence type="ECO:0000313" key="3">
    <source>
        <dbReference type="Proteomes" id="UP000054538"/>
    </source>
</evidence>
<dbReference type="GO" id="GO:0005737">
    <property type="term" value="C:cytoplasm"/>
    <property type="evidence" value="ECO:0007669"/>
    <property type="project" value="TreeGrafter"/>
</dbReference>
<evidence type="ECO:0000256" key="1">
    <source>
        <dbReference type="ARBA" id="ARBA00005446"/>
    </source>
</evidence>
<dbReference type="GO" id="GO:0000724">
    <property type="term" value="P:double-strand break repair via homologous recombination"/>
    <property type="evidence" value="ECO:0007669"/>
    <property type="project" value="TreeGrafter"/>
</dbReference>
<name>A0A0D0DJ27_9AGAM</name>
<dbReference type="OrthoDB" id="2671786at2759"/>
<evidence type="ECO:0008006" key="4">
    <source>
        <dbReference type="Google" id="ProtNLM"/>
    </source>
</evidence>
<keyword evidence="3" id="KW-1185">Reference proteome</keyword>
<proteinExistence type="inferred from homology"/>
<dbReference type="PANTHER" id="PTHR13710">
    <property type="entry name" value="DNA HELICASE RECQ FAMILY MEMBER"/>
    <property type="match status" value="1"/>
</dbReference>
<dbReference type="GO" id="GO:0005694">
    <property type="term" value="C:chromosome"/>
    <property type="evidence" value="ECO:0007669"/>
    <property type="project" value="TreeGrafter"/>
</dbReference>
<dbReference type="InParanoid" id="A0A0D0DJ27"/>
<dbReference type="GO" id="GO:0043138">
    <property type="term" value="F:3'-5' DNA helicase activity"/>
    <property type="evidence" value="ECO:0007669"/>
    <property type="project" value="TreeGrafter"/>
</dbReference>
<dbReference type="PANTHER" id="PTHR13710:SF120">
    <property type="entry name" value="BIFUNCTIONAL 3'-5' EXONUCLEASE_ATP-DEPENDENT HELICASE WRN"/>
    <property type="match status" value="1"/>
</dbReference>
<comment type="similarity">
    <text evidence="1">Belongs to the helicase family. RecQ subfamily.</text>
</comment>
<evidence type="ECO:0000313" key="2">
    <source>
        <dbReference type="EMBL" id="KIK91053.1"/>
    </source>
</evidence>